<dbReference type="EMBL" id="BAABHK010000013">
    <property type="protein sequence ID" value="GAA4634336.1"/>
    <property type="molecule type" value="Genomic_DNA"/>
</dbReference>
<evidence type="ECO:0000256" key="2">
    <source>
        <dbReference type="SAM" id="Phobius"/>
    </source>
</evidence>
<feature type="compositionally biased region" description="Low complexity" evidence="1">
    <location>
        <begin position="313"/>
        <end position="332"/>
    </location>
</feature>
<feature type="region of interest" description="Disordered" evidence="1">
    <location>
        <begin position="149"/>
        <end position="462"/>
    </location>
</feature>
<evidence type="ECO:0000256" key="1">
    <source>
        <dbReference type="SAM" id="MobiDB-lite"/>
    </source>
</evidence>
<dbReference type="InterPro" id="IPR006311">
    <property type="entry name" value="TAT_signal"/>
</dbReference>
<protein>
    <recommendedName>
        <fullName evidence="5">DUF2637 domain-containing protein</fullName>
    </recommendedName>
</protein>
<dbReference type="PROSITE" id="PS51318">
    <property type="entry name" value="TAT"/>
    <property type="match status" value="1"/>
</dbReference>
<name>A0ABP8UQ25_9ACTN</name>
<keyword evidence="2" id="KW-0472">Membrane</keyword>
<keyword evidence="2" id="KW-0812">Transmembrane</keyword>
<evidence type="ECO:0008006" key="5">
    <source>
        <dbReference type="Google" id="ProtNLM"/>
    </source>
</evidence>
<dbReference type="InterPro" id="IPR021235">
    <property type="entry name" value="DUF2637"/>
</dbReference>
<keyword evidence="4" id="KW-1185">Reference proteome</keyword>
<accession>A0ABP8UQ25</accession>
<dbReference type="Pfam" id="PF10935">
    <property type="entry name" value="DUF2637"/>
    <property type="match status" value="1"/>
</dbReference>
<feature type="transmembrane region" description="Helical" evidence="2">
    <location>
        <begin position="54"/>
        <end position="74"/>
    </location>
</feature>
<sequence>MTDSPAPYSTAQRRLLTAAGGLGVAALAGATFVLSYDDLRALALRGGAARHWAFLYPGVVDGLIVVVILSILTARRSPWWARAVRWLLLLALIAGAGAAGVERAVHGYGHLSRPWLSGGVAAAPWVILAIAVWLWLSMIKQAVRTRRRGTAAPPLPESPSATAAPPNAEPTDAEPTDTRRGLIPGLGDDEPTDTRPLPRPAAPRALGPASEPDLEPATLRDGPLLPTELERQADRAWQPGPDLSPATEGDVRDSGTESLTDDARRSGAVPLTDDARGSGTVPLTDDAQGSRTVSMREDAWDSETVSRTDTDPADGVVADPDPEVNVPVNETPVDPEQEEPPPRWVARTSLPTDVRLVGPPQRGRSLGDTQPDGIRLADTDPDGIPITGVADATQADEEEDAYADDRAEDPDAGDAPDDARSWEEQDAQDKASWSAAPGAPERDEDMTPPSSKFRSSPTPPRD</sequence>
<gene>
    <name evidence="3" type="ORF">GCM10023196_075450</name>
</gene>
<organism evidence="3 4">
    <name type="scientific">Actinoallomurus vinaceus</name>
    <dbReference type="NCBI Taxonomy" id="1080074"/>
    <lineage>
        <taxon>Bacteria</taxon>
        <taxon>Bacillati</taxon>
        <taxon>Actinomycetota</taxon>
        <taxon>Actinomycetes</taxon>
        <taxon>Streptosporangiales</taxon>
        <taxon>Thermomonosporaceae</taxon>
        <taxon>Actinoallomurus</taxon>
    </lineage>
</organism>
<feature type="compositionally biased region" description="Basic and acidic residues" evidence="1">
    <location>
        <begin position="249"/>
        <end position="265"/>
    </location>
</feature>
<proteinExistence type="predicted"/>
<feature type="compositionally biased region" description="Basic and acidic residues" evidence="1">
    <location>
        <begin position="417"/>
        <end position="429"/>
    </location>
</feature>
<feature type="compositionally biased region" description="Basic and acidic residues" evidence="1">
    <location>
        <begin position="294"/>
        <end position="310"/>
    </location>
</feature>
<feature type="transmembrane region" description="Helical" evidence="2">
    <location>
        <begin position="86"/>
        <end position="109"/>
    </location>
</feature>
<keyword evidence="2" id="KW-1133">Transmembrane helix</keyword>
<feature type="compositionally biased region" description="Acidic residues" evidence="1">
    <location>
        <begin position="394"/>
        <end position="416"/>
    </location>
</feature>
<feature type="transmembrane region" description="Helical" evidence="2">
    <location>
        <begin position="115"/>
        <end position="136"/>
    </location>
</feature>
<reference evidence="4" key="1">
    <citation type="journal article" date="2019" name="Int. J. Syst. Evol. Microbiol.">
        <title>The Global Catalogue of Microorganisms (GCM) 10K type strain sequencing project: providing services to taxonomists for standard genome sequencing and annotation.</title>
        <authorList>
            <consortium name="The Broad Institute Genomics Platform"/>
            <consortium name="The Broad Institute Genome Sequencing Center for Infectious Disease"/>
            <person name="Wu L."/>
            <person name="Ma J."/>
        </authorList>
    </citation>
    <scope>NUCLEOTIDE SEQUENCE [LARGE SCALE GENOMIC DNA]</scope>
    <source>
        <strain evidence="4">JCM 17939</strain>
    </source>
</reference>
<evidence type="ECO:0000313" key="4">
    <source>
        <dbReference type="Proteomes" id="UP001501442"/>
    </source>
</evidence>
<comment type="caution">
    <text evidence="3">The sequence shown here is derived from an EMBL/GenBank/DDBJ whole genome shotgun (WGS) entry which is preliminary data.</text>
</comment>
<feature type="transmembrane region" description="Helical" evidence="2">
    <location>
        <begin position="15"/>
        <end position="34"/>
    </location>
</feature>
<dbReference type="RefSeq" id="WP_345437308.1">
    <property type="nucleotide sequence ID" value="NZ_BAABHK010000013.1"/>
</dbReference>
<evidence type="ECO:0000313" key="3">
    <source>
        <dbReference type="EMBL" id="GAA4634336.1"/>
    </source>
</evidence>
<dbReference type="Proteomes" id="UP001501442">
    <property type="component" value="Unassembled WGS sequence"/>
</dbReference>